<proteinExistence type="predicted"/>
<dbReference type="Proteomes" id="UP000621386">
    <property type="component" value="Unassembled WGS sequence"/>
</dbReference>
<gene>
    <name evidence="1" type="ORF">JK361_38895</name>
</gene>
<name>A0ABS1PDI4_9ACTN</name>
<reference evidence="1 2" key="1">
    <citation type="submission" date="2021-01" db="EMBL/GenBank/DDBJ databases">
        <title>WGS of actinomycetes isolated from Thailand.</title>
        <authorList>
            <person name="Thawai C."/>
        </authorList>
    </citation>
    <scope>NUCLEOTIDE SEQUENCE [LARGE SCALE GENOMIC DNA]</scope>
    <source>
        <strain evidence="1 2">CH5-8</strain>
    </source>
</reference>
<evidence type="ECO:0000313" key="1">
    <source>
        <dbReference type="EMBL" id="MBL1110448.1"/>
    </source>
</evidence>
<accession>A0ABS1PDI4</accession>
<dbReference type="GO" id="GO:0051213">
    <property type="term" value="F:dioxygenase activity"/>
    <property type="evidence" value="ECO:0007669"/>
    <property type="project" value="UniProtKB-KW"/>
</dbReference>
<evidence type="ECO:0000313" key="2">
    <source>
        <dbReference type="Proteomes" id="UP000621386"/>
    </source>
</evidence>
<dbReference type="Gene3D" id="2.60.120.620">
    <property type="entry name" value="q2cbj1_9rhob like domain"/>
    <property type="match status" value="1"/>
</dbReference>
<organism evidence="1 2">
    <name type="scientific">Streptomyces musisoli</name>
    <dbReference type="NCBI Taxonomy" id="2802280"/>
    <lineage>
        <taxon>Bacteria</taxon>
        <taxon>Bacillati</taxon>
        <taxon>Actinomycetota</taxon>
        <taxon>Actinomycetes</taxon>
        <taxon>Kitasatosporales</taxon>
        <taxon>Streptomycetaceae</taxon>
        <taxon>Streptomyces</taxon>
    </lineage>
</organism>
<comment type="caution">
    <text evidence="1">The sequence shown here is derived from an EMBL/GenBank/DDBJ whole genome shotgun (WGS) entry which is preliminary data.</text>
</comment>
<keyword evidence="1" id="KW-0223">Dioxygenase</keyword>
<dbReference type="PANTHER" id="PTHR20883:SF48">
    <property type="entry name" value="ECTOINE DIOXYGENASE"/>
    <property type="match status" value="1"/>
</dbReference>
<keyword evidence="1" id="KW-0560">Oxidoreductase</keyword>
<dbReference type="InterPro" id="IPR008775">
    <property type="entry name" value="Phytyl_CoA_dOase-like"/>
</dbReference>
<dbReference type="EMBL" id="JAERRH010000040">
    <property type="protein sequence ID" value="MBL1110448.1"/>
    <property type="molecule type" value="Genomic_DNA"/>
</dbReference>
<dbReference type="SUPFAM" id="SSF51197">
    <property type="entry name" value="Clavaminate synthase-like"/>
    <property type="match status" value="1"/>
</dbReference>
<dbReference type="Pfam" id="PF05721">
    <property type="entry name" value="PhyH"/>
    <property type="match status" value="1"/>
</dbReference>
<dbReference type="RefSeq" id="WP_201827517.1">
    <property type="nucleotide sequence ID" value="NZ_JAERRH010000040.1"/>
</dbReference>
<dbReference type="PANTHER" id="PTHR20883">
    <property type="entry name" value="PHYTANOYL-COA DIOXYGENASE DOMAIN CONTAINING 1"/>
    <property type="match status" value="1"/>
</dbReference>
<protein>
    <submittedName>
        <fullName evidence="1">Phytanoyl-CoA dioxygenase family protein</fullName>
    </submittedName>
</protein>
<sequence>MPVSTIVATSSSDLKSAYDKDGHCSLPYRFTDGSVELLRRRVAAISAQTRPEVVHEKDSGVVRAIHGCHEFDDVCRALVSHPVLVELARTLIGGPVYVYQFKVNLKQAREGAAWPWHQDFAFWSQEDGMPRPDAVNIAVPLDDVHEDNGPLLVIPGSHDLGLFDLPVRSERTSDWRQHVSDDLAYTVSAERAERMIEERGKALILGGAGSLHAFHPSIVHSSSNNRSADRRALLLITYNAVDNAPADPTRPPFLVGRDTTPVVARGDERLVVEPA</sequence>
<keyword evidence="2" id="KW-1185">Reference proteome</keyword>